<accession>A0A9P4JV00</accession>
<evidence type="ECO:0000256" key="1">
    <source>
        <dbReference type="SAM" id="Phobius"/>
    </source>
</evidence>
<evidence type="ECO:0008006" key="4">
    <source>
        <dbReference type="Google" id="ProtNLM"/>
    </source>
</evidence>
<keyword evidence="1" id="KW-1133">Transmembrane helix</keyword>
<evidence type="ECO:0000313" key="2">
    <source>
        <dbReference type="EMBL" id="KAF2203719.1"/>
    </source>
</evidence>
<dbReference type="AlphaFoldDB" id="A0A9P4JV00"/>
<keyword evidence="1" id="KW-0812">Transmembrane</keyword>
<comment type="caution">
    <text evidence="2">The sequence shown here is derived from an EMBL/GenBank/DDBJ whole genome shotgun (WGS) entry which is preliminary data.</text>
</comment>
<evidence type="ECO:0000313" key="3">
    <source>
        <dbReference type="Proteomes" id="UP000799536"/>
    </source>
</evidence>
<keyword evidence="3" id="KW-1185">Reference proteome</keyword>
<gene>
    <name evidence="2" type="ORF">GQ43DRAFT_246754</name>
</gene>
<sequence length="116" mass="13263">MQKKTVLHNFTPNPSNSHLPISHLKQSRTYSFYFFKRYIVCLGPSDIGFIVLLCTITFAIMSLALPRCCLSVLLHLVPLFHLVLLRFVIGCGMLGYRLFCFPELISDYATFLARCV</sequence>
<name>A0A9P4JV00_9PLEO</name>
<feature type="transmembrane region" description="Helical" evidence="1">
    <location>
        <begin position="70"/>
        <end position="89"/>
    </location>
</feature>
<keyword evidence="1" id="KW-0472">Membrane</keyword>
<dbReference type="EMBL" id="ML993895">
    <property type="protein sequence ID" value="KAF2203719.1"/>
    <property type="molecule type" value="Genomic_DNA"/>
</dbReference>
<feature type="transmembrane region" description="Helical" evidence="1">
    <location>
        <begin position="38"/>
        <end position="64"/>
    </location>
</feature>
<reference evidence="2" key="1">
    <citation type="journal article" date="2020" name="Stud. Mycol.">
        <title>101 Dothideomycetes genomes: a test case for predicting lifestyles and emergence of pathogens.</title>
        <authorList>
            <person name="Haridas S."/>
            <person name="Albert R."/>
            <person name="Binder M."/>
            <person name="Bloem J."/>
            <person name="Labutti K."/>
            <person name="Salamov A."/>
            <person name="Andreopoulos B."/>
            <person name="Baker S."/>
            <person name="Barry K."/>
            <person name="Bills G."/>
            <person name="Bluhm B."/>
            <person name="Cannon C."/>
            <person name="Castanera R."/>
            <person name="Culley D."/>
            <person name="Daum C."/>
            <person name="Ezra D."/>
            <person name="Gonzalez J."/>
            <person name="Henrissat B."/>
            <person name="Kuo A."/>
            <person name="Liang C."/>
            <person name="Lipzen A."/>
            <person name="Lutzoni F."/>
            <person name="Magnuson J."/>
            <person name="Mondo S."/>
            <person name="Nolan M."/>
            <person name="Ohm R."/>
            <person name="Pangilinan J."/>
            <person name="Park H.-J."/>
            <person name="Ramirez L."/>
            <person name="Alfaro M."/>
            <person name="Sun H."/>
            <person name="Tritt A."/>
            <person name="Yoshinaga Y."/>
            <person name="Zwiers L.-H."/>
            <person name="Turgeon B."/>
            <person name="Goodwin S."/>
            <person name="Spatafora J."/>
            <person name="Crous P."/>
            <person name="Grigoriev I."/>
        </authorList>
    </citation>
    <scope>NUCLEOTIDE SEQUENCE</scope>
    <source>
        <strain evidence="2">ATCC 74209</strain>
    </source>
</reference>
<proteinExistence type="predicted"/>
<protein>
    <recommendedName>
        <fullName evidence="4">Transmembrane protein</fullName>
    </recommendedName>
</protein>
<organism evidence="2 3">
    <name type="scientific">Delitschia confertaspora ATCC 74209</name>
    <dbReference type="NCBI Taxonomy" id="1513339"/>
    <lineage>
        <taxon>Eukaryota</taxon>
        <taxon>Fungi</taxon>
        <taxon>Dikarya</taxon>
        <taxon>Ascomycota</taxon>
        <taxon>Pezizomycotina</taxon>
        <taxon>Dothideomycetes</taxon>
        <taxon>Pleosporomycetidae</taxon>
        <taxon>Pleosporales</taxon>
        <taxon>Delitschiaceae</taxon>
        <taxon>Delitschia</taxon>
    </lineage>
</organism>
<dbReference type="Proteomes" id="UP000799536">
    <property type="component" value="Unassembled WGS sequence"/>
</dbReference>